<dbReference type="InterPro" id="IPR001296">
    <property type="entry name" value="Glyco_trans_1"/>
</dbReference>
<gene>
    <name evidence="3" type="ORF">CCS77_0533</name>
</gene>
<dbReference type="InterPro" id="IPR050194">
    <property type="entry name" value="Glycosyltransferase_grp1"/>
</dbReference>
<reference evidence="3 4" key="1">
    <citation type="journal article" date="2018" name="Emerg. Microbes Infect.">
        <title>Genomic analysis of oral Campylobacter concisus strains identified a potential bacterial molecular marker associated with active Crohn's disease.</title>
        <authorList>
            <person name="Liu F."/>
            <person name="Ma R."/>
            <person name="Tay C.Y.A."/>
            <person name="Octavia S."/>
            <person name="Lan R."/>
            <person name="Chung H.K.L."/>
            <person name="Riordan S.M."/>
            <person name="Grimm M.C."/>
            <person name="Leong R.W."/>
            <person name="Tanaka M.M."/>
            <person name="Connor S."/>
            <person name="Zhang L."/>
        </authorList>
    </citation>
    <scope>NUCLEOTIDE SEQUENCE [LARGE SCALE GENOMIC DNA]</scope>
    <source>
        <strain evidence="3 4">P2CDO4</strain>
    </source>
</reference>
<dbReference type="Proteomes" id="UP000241854">
    <property type="component" value="Chromosome"/>
</dbReference>
<protein>
    <submittedName>
        <fullName evidence="3">Glycosyl transferase, group 1</fullName>
    </submittedName>
</protein>
<organism evidence="3 4">
    <name type="scientific">Campylobacter concisus</name>
    <dbReference type="NCBI Taxonomy" id="199"/>
    <lineage>
        <taxon>Bacteria</taxon>
        <taxon>Pseudomonadati</taxon>
        <taxon>Campylobacterota</taxon>
        <taxon>Epsilonproteobacteria</taxon>
        <taxon>Campylobacterales</taxon>
        <taxon>Campylobacteraceae</taxon>
        <taxon>Campylobacter</taxon>
    </lineage>
</organism>
<dbReference type="RefSeq" id="WP_107916481.1">
    <property type="nucleotide sequence ID" value="NZ_CP021642.1"/>
</dbReference>
<dbReference type="SUPFAM" id="SSF53756">
    <property type="entry name" value="UDP-Glycosyltransferase/glycogen phosphorylase"/>
    <property type="match status" value="1"/>
</dbReference>
<dbReference type="PANTHER" id="PTHR45947:SF3">
    <property type="entry name" value="SULFOQUINOVOSYL TRANSFERASE SQD2"/>
    <property type="match status" value="1"/>
</dbReference>
<accession>A0A2R4NYV0</accession>
<evidence type="ECO:0000259" key="2">
    <source>
        <dbReference type="Pfam" id="PF13439"/>
    </source>
</evidence>
<name>A0A2R4NYV0_9BACT</name>
<dbReference type="Pfam" id="PF00534">
    <property type="entry name" value="Glycos_transf_1"/>
    <property type="match status" value="1"/>
</dbReference>
<dbReference type="EMBL" id="CP021642">
    <property type="protein sequence ID" value="AVX43594.1"/>
    <property type="molecule type" value="Genomic_DNA"/>
</dbReference>
<dbReference type="Pfam" id="PF13439">
    <property type="entry name" value="Glyco_transf_4"/>
    <property type="match status" value="1"/>
</dbReference>
<evidence type="ECO:0000259" key="1">
    <source>
        <dbReference type="Pfam" id="PF00534"/>
    </source>
</evidence>
<proteinExistence type="predicted"/>
<evidence type="ECO:0000313" key="3">
    <source>
        <dbReference type="EMBL" id="AVX43594.1"/>
    </source>
</evidence>
<evidence type="ECO:0000313" key="4">
    <source>
        <dbReference type="Proteomes" id="UP000241854"/>
    </source>
</evidence>
<feature type="domain" description="Glycosyl transferase family 1" evidence="1">
    <location>
        <begin position="164"/>
        <end position="323"/>
    </location>
</feature>
<dbReference type="PANTHER" id="PTHR45947">
    <property type="entry name" value="SULFOQUINOVOSYL TRANSFERASE SQD2"/>
    <property type="match status" value="1"/>
</dbReference>
<dbReference type="InterPro" id="IPR028098">
    <property type="entry name" value="Glyco_trans_4-like_N"/>
</dbReference>
<dbReference type="GO" id="GO:0016757">
    <property type="term" value="F:glycosyltransferase activity"/>
    <property type="evidence" value="ECO:0007669"/>
    <property type="project" value="InterPro"/>
</dbReference>
<dbReference type="Gene3D" id="3.40.50.2000">
    <property type="entry name" value="Glycogen Phosphorylase B"/>
    <property type="match status" value="2"/>
</dbReference>
<keyword evidence="3" id="KW-0808">Transferase</keyword>
<dbReference type="AlphaFoldDB" id="A0A2R4NYV0"/>
<sequence>MLNILELESSLGFGGQEHRTQRVINGLDKSKFKVFYGLNPGSKSLEKQIECEFVEFNLKKSFNILEILKICKFVKKNKIKIISTHSGKDGIIGSIVSKITGAKVVRTRHLQTPIRSPFSYNINDKIVAVSNAVKTQLISQGVQESLIETIYTGVDTDKFTPHFKKNIRDQLGLPTNSIIVGIVAVLRAAKNHKILFEAFNELNLSNTFLVVVGDGPQYENLQNIKTSNILMLGNRADVSDFLGSFDLFVLPSKMEALGTALLEAQSCAVPCIGSDVGGIGEAIKDNETGLLFENDNKDSLKNALKTLIEDANLRAKFSANARDFIVENFSIQTMVRQTEKMYETL</sequence>
<feature type="domain" description="Glycosyltransferase subfamily 4-like N-terminal" evidence="2">
    <location>
        <begin position="13"/>
        <end position="158"/>
    </location>
</feature>